<organism evidence="1 2">
    <name type="scientific">Anaerosphaera multitolerans</name>
    <dbReference type="NCBI Taxonomy" id="2487351"/>
    <lineage>
        <taxon>Bacteria</taxon>
        <taxon>Bacillati</taxon>
        <taxon>Bacillota</taxon>
        <taxon>Tissierellia</taxon>
        <taxon>Tissierellales</taxon>
        <taxon>Peptoniphilaceae</taxon>
        <taxon>Anaerosphaera</taxon>
    </lineage>
</organism>
<name>A0A437S9B0_9FIRM</name>
<dbReference type="Proteomes" id="UP000288812">
    <property type="component" value="Unassembled WGS sequence"/>
</dbReference>
<proteinExistence type="predicted"/>
<evidence type="ECO:0000313" key="1">
    <source>
        <dbReference type="EMBL" id="RVU55444.1"/>
    </source>
</evidence>
<evidence type="ECO:0008006" key="3">
    <source>
        <dbReference type="Google" id="ProtNLM"/>
    </source>
</evidence>
<dbReference type="OrthoDB" id="1705555at2"/>
<sequence length="171" mass="20570">MSFINIEELNLFDITDKNMCKSRIEHLLSLYRRLNFFTSNNIDILKNNFVQINDDQIKNIVRDILNVDLKYYENNIKFERKNLKETAIFITIMDLTIDRLEKYPDNGEIYAKILKIKYFDEKKYSNEIISEEICMSRSSFYRYLRHGTLIFGNILFNIVLPEINETKKELN</sequence>
<dbReference type="AlphaFoldDB" id="A0A437S9B0"/>
<evidence type="ECO:0000313" key="2">
    <source>
        <dbReference type="Proteomes" id="UP000288812"/>
    </source>
</evidence>
<accession>A0A437S9B0</accession>
<reference evidence="1 2" key="1">
    <citation type="submission" date="2018-11" db="EMBL/GenBank/DDBJ databases">
        <title>Genome sequencing and assembly of Anaerosphaera sp. nov., GS7-6-2.</title>
        <authorList>
            <person name="Rettenmaier R."/>
            <person name="Liebl W."/>
            <person name="Zverlov V."/>
        </authorList>
    </citation>
    <scope>NUCLEOTIDE SEQUENCE [LARGE SCALE GENOMIC DNA]</scope>
    <source>
        <strain evidence="1 2">GS7-6-2</strain>
    </source>
</reference>
<protein>
    <recommendedName>
        <fullName evidence="3">DUF1492 domain-containing protein</fullName>
    </recommendedName>
</protein>
<comment type="caution">
    <text evidence="1">The sequence shown here is derived from an EMBL/GenBank/DDBJ whole genome shotgun (WGS) entry which is preliminary data.</text>
</comment>
<dbReference type="EMBL" id="RLIH01000002">
    <property type="protein sequence ID" value="RVU55444.1"/>
    <property type="molecule type" value="Genomic_DNA"/>
</dbReference>
<gene>
    <name evidence="1" type="ORF">EF514_01565</name>
</gene>
<keyword evidence="2" id="KW-1185">Reference proteome</keyword>
<dbReference type="RefSeq" id="WP_127723136.1">
    <property type="nucleotide sequence ID" value="NZ_RLIH01000002.1"/>
</dbReference>